<evidence type="ECO:0000256" key="1">
    <source>
        <dbReference type="SAM" id="Phobius"/>
    </source>
</evidence>
<evidence type="ECO:0000313" key="3">
    <source>
        <dbReference type="Proteomes" id="UP000070458"/>
    </source>
</evidence>
<evidence type="ECO:0000313" key="2">
    <source>
        <dbReference type="EMBL" id="KXT90658.1"/>
    </source>
</evidence>
<dbReference type="RefSeq" id="WP_153299254.1">
    <property type="nucleotide sequence ID" value="NZ_KQ970297.1"/>
</dbReference>
<feature type="transmembrane region" description="Helical" evidence="1">
    <location>
        <begin position="20"/>
        <end position="42"/>
    </location>
</feature>
<accession>A0A139PK08</accession>
<name>A0A139PK08_STRMT</name>
<dbReference type="AlphaFoldDB" id="A0A139PK08"/>
<reference evidence="2 3" key="1">
    <citation type="submission" date="2016-01" db="EMBL/GenBank/DDBJ databases">
        <title>Highly variable Streptococcus oralis are common among viridans streptococci isolated from primates.</title>
        <authorList>
            <person name="Denapaite D."/>
            <person name="Rieger M."/>
            <person name="Koendgen S."/>
            <person name="Brueckner R."/>
            <person name="Ochigava I."/>
            <person name="Kappeler P."/>
            <person name="Maetz-Rensing K."/>
            <person name="Leendertz F."/>
            <person name="Hakenbeck R."/>
        </authorList>
    </citation>
    <scope>NUCLEOTIDE SEQUENCE [LARGE SCALE GENOMIC DNA]</scope>
    <source>
        <strain evidence="2 3">DD26</strain>
    </source>
</reference>
<dbReference type="EMBL" id="LQOD01000449">
    <property type="protein sequence ID" value="KXT90658.1"/>
    <property type="molecule type" value="Genomic_DNA"/>
</dbReference>
<comment type="caution">
    <text evidence="2">The sequence shown here is derived from an EMBL/GenBank/DDBJ whole genome shotgun (WGS) entry which is preliminary data.</text>
</comment>
<protein>
    <submittedName>
        <fullName evidence="2">Uncharacterized protein</fullName>
    </submittedName>
</protein>
<keyword evidence="1" id="KW-1133">Transmembrane helix</keyword>
<dbReference type="Proteomes" id="UP000070458">
    <property type="component" value="Unassembled WGS sequence"/>
</dbReference>
<keyword evidence="1" id="KW-0812">Transmembrane</keyword>
<organism evidence="2 3">
    <name type="scientific">Streptococcus mitis</name>
    <dbReference type="NCBI Taxonomy" id="28037"/>
    <lineage>
        <taxon>Bacteria</taxon>
        <taxon>Bacillati</taxon>
        <taxon>Bacillota</taxon>
        <taxon>Bacilli</taxon>
        <taxon>Lactobacillales</taxon>
        <taxon>Streptococcaceae</taxon>
        <taxon>Streptococcus</taxon>
        <taxon>Streptococcus mitis group</taxon>
    </lineage>
</organism>
<sequence>MITAELLAPVKDAVLQTVPSVLPIGAAILGVSLASRFAVSLLKKFF</sequence>
<proteinExistence type="predicted"/>
<gene>
    <name evidence="2" type="ORF">SMIDD26_01990</name>
</gene>
<keyword evidence="1" id="KW-0472">Membrane</keyword>
<dbReference type="PATRIC" id="fig|28037.233.peg.2334"/>